<dbReference type="Gene3D" id="2.160.20.120">
    <property type="match status" value="1"/>
</dbReference>
<dbReference type="OrthoDB" id="978933at2"/>
<evidence type="ECO:0008006" key="3">
    <source>
        <dbReference type="Google" id="ProtNLM"/>
    </source>
</evidence>
<dbReference type="Proteomes" id="UP000184212">
    <property type="component" value="Unassembled WGS sequence"/>
</dbReference>
<dbReference type="AlphaFoldDB" id="A0A1M5QNU3"/>
<dbReference type="RefSeq" id="WP_073135377.1">
    <property type="nucleotide sequence ID" value="NZ_FQWQ01000002.1"/>
</dbReference>
<reference evidence="1 2" key="1">
    <citation type="submission" date="2016-11" db="EMBL/GenBank/DDBJ databases">
        <authorList>
            <person name="Jaros S."/>
            <person name="Januszkiewicz K."/>
            <person name="Wedrychowicz H."/>
        </authorList>
    </citation>
    <scope>NUCLEOTIDE SEQUENCE [LARGE SCALE GENOMIC DNA]</scope>
    <source>
        <strain evidence="1 2">DSM 24574</strain>
    </source>
</reference>
<evidence type="ECO:0000313" key="1">
    <source>
        <dbReference type="EMBL" id="SHH15420.1"/>
    </source>
</evidence>
<evidence type="ECO:0000313" key="2">
    <source>
        <dbReference type="Proteomes" id="UP000184212"/>
    </source>
</evidence>
<name>A0A1M5QNU3_9BACT</name>
<keyword evidence="2" id="KW-1185">Reference proteome</keyword>
<gene>
    <name evidence="1" type="ORF">SAMN04488109_2910</name>
</gene>
<organism evidence="1 2">
    <name type="scientific">Chryseolinea serpens</name>
    <dbReference type="NCBI Taxonomy" id="947013"/>
    <lineage>
        <taxon>Bacteria</taxon>
        <taxon>Pseudomonadati</taxon>
        <taxon>Bacteroidota</taxon>
        <taxon>Cytophagia</taxon>
        <taxon>Cytophagales</taxon>
        <taxon>Fulvivirgaceae</taxon>
        <taxon>Chryseolinea</taxon>
    </lineage>
</organism>
<sequence length="153" mass="16791">MRIKQQPLPTRKIQFDGVHKNDSLLIGNFGDVEFIAKGSFDLGGMIYCVRSSVTFQVVGDGCITFHGSCRRLVIDYVNGNCVLDFSKLECKEAVFIAVKGKSEIILGPTKVISRANIQDEAVLWYTNNPVFTNYSIAGAGRIEQLSRVVANAG</sequence>
<proteinExistence type="predicted"/>
<protein>
    <recommendedName>
        <fullName evidence="3">Polymer-forming protein</fullName>
    </recommendedName>
</protein>
<accession>A0A1M5QNU3</accession>
<dbReference type="EMBL" id="FQWQ01000002">
    <property type="protein sequence ID" value="SHH15420.1"/>
    <property type="molecule type" value="Genomic_DNA"/>
</dbReference>